<comment type="similarity">
    <text evidence="2">Belongs to the CorA metal ion transporter (MIT) (TC 1.A.35) family.</text>
</comment>
<feature type="transmembrane region" description="Helical" evidence="6">
    <location>
        <begin position="253"/>
        <end position="272"/>
    </location>
</feature>
<dbReference type="EMBL" id="PFEK01000054">
    <property type="protein sequence ID" value="PJE67379.1"/>
    <property type="molecule type" value="Genomic_DNA"/>
</dbReference>
<proteinExistence type="inferred from homology"/>
<dbReference type="Gene3D" id="3.30.460.20">
    <property type="entry name" value="CorA soluble domain-like"/>
    <property type="match status" value="1"/>
</dbReference>
<evidence type="ECO:0000256" key="4">
    <source>
        <dbReference type="ARBA" id="ARBA00022989"/>
    </source>
</evidence>
<comment type="caution">
    <text evidence="7">The sequence shown here is derived from an EMBL/GenBank/DDBJ whole genome shotgun (WGS) entry which is preliminary data.</text>
</comment>
<dbReference type="PANTHER" id="PTHR47891">
    <property type="entry name" value="TRANSPORTER-RELATED"/>
    <property type="match status" value="1"/>
</dbReference>
<sequence>MITIYQKTRLSPSLKKIKAPDRKGVWISLTSPTEKEISWLSSKLLIPPEFMASALDPDERPHYDTEGIFKIFTLRIPILDEKKSFKTLPLTIIIAPQQIITICLEENEILEDFEKEKVKEFYTSKKTRFLLQVFHRINLYYEKYLDVLEKEINLIENKLLKSFRNEEIILLLNIQRSLVFFNTATRGNGNVLEQLLKGEVLKLFEEDKNLLESIVFESKQVTETVEIFNHLLTNTMDAYASIISNNLNIVMKFLTSITIILSIPTIIGSLYGMNLGLPLANNPYAFWLIVSLSLFTMILLATIFIKLKYL</sequence>
<dbReference type="AlphaFoldDB" id="A0A2M8L387"/>
<evidence type="ECO:0000256" key="5">
    <source>
        <dbReference type="ARBA" id="ARBA00023136"/>
    </source>
</evidence>
<dbReference type="Pfam" id="PF01544">
    <property type="entry name" value="CorA"/>
    <property type="match status" value="1"/>
</dbReference>
<dbReference type="InterPro" id="IPR045863">
    <property type="entry name" value="CorA_TM1_TM2"/>
</dbReference>
<evidence type="ECO:0000256" key="1">
    <source>
        <dbReference type="ARBA" id="ARBA00004141"/>
    </source>
</evidence>
<dbReference type="Gene3D" id="1.20.58.340">
    <property type="entry name" value="Magnesium transport protein CorA, transmembrane region"/>
    <property type="match status" value="2"/>
</dbReference>
<accession>A0A2M8L387</accession>
<gene>
    <name evidence="7" type="ORF">COU95_02750</name>
</gene>
<keyword evidence="3 6" id="KW-0812">Transmembrane</keyword>
<comment type="subcellular location">
    <subcellularLocation>
        <location evidence="1">Membrane</location>
        <topology evidence="1">Multi-pass membrane protein</topology>
    </subcellularLocation>
</comment>
<dbReference type="PANTHER" id="PTHR47891:SF2">
    <property type="entry name" value="MAGNESIUM AND COBALT TRANSPORTER"/>
    <property type="match status" value="1"/>
</dbReference>
<protein>
    <submittedName>
        <fullName evidence="7">Magnesium transporter</fullName>
    </submittedName>
</protein>
<dbReference type="GO" id="GO:0016020">
    <property type="term" value="C:membrane"/>
    <property type="evidence" value="ECO:0007669"/>
    <property type="project" value="UniProtKB-SubCell"/>
</dbReference>
<evidence type="ECO:0000256" key="6">
    <source>
        <dbReference type="SAM" id="Phobius"/>
    </source>
</evidence>
<evidence type="ECO:0000313" key="8">
    <source>
        <dbReference type="Proteomes" id="UP000231474"/>
    </source>
</evidence>
<reference evidence="8" key="1">
    <citation type="submission" date="2017-09" db="EMBL/GenBank/DDBJ databases">
        <title>Depth-based differentiation of microbial function through sediment-hosted aquifers and enrichment of novel symbionts in the deep terrestrial subsurface.</title>
        <authorList>
            <person name="Probst A.J."/>
            <person name="Ladd B."/>
            <person name="Jarett J.K."/>
            <person name="Geller-Mcgrath D.E."/>
            <person name="Sieber C.M.K."/>
            <person name="Emerson J.B."/>
            <person name="Anantharaman K."/>
            <person name="Thomas B.C."/>
            <person name="Malmstrom R."/>
            <person name="Stieglmeier M."/>
            <person name="Klingl A."/>
            <person name="Woyke T."/>
            <person name="Ryan C.M."/>
            <person name="Banfield J.F."/>
        </authorList>
    </citation>
    <scope>NUCLEOTIDE SEQUENCE [LARGE SCALE GENOMIC DNA]</scope>
</reference>
<organism evidence="7 8">
    <name type="scientific">Candidatus Shapirobacteria bacterium CG10_big_fil_rev_8_21_14_0_10_40_9</name>
    <dbReference type="NCBI Taxonomy" id="1974888"/>
    <lineage>
        <taxon>Bacteria</taxon>
        <taxon>Candidatus Shapironibacteriota</taxon>
    </lineage>
</organism>
<evidence type="ECO:0000256" key="3">
    <source>
        <dbReference type="ARBA" id="ARBA00022692"/>
    </source>
</evidence>
<keyword evidence="5 6" id="KW-0472">Membrane</keyword>
<keyword evidence="4 6" id="KW-1133">Transmembrane helix</keyword>
<dbReference type="CDD" id="cd12827">
    <property type="entry name" value="EcCorA_ZntB-like_u2"/>
    <property type="match status" value="1"/>
</dbReference>
<dbReference type="SUPFAM" id="SSF143865">
    <property type="entry name" value="CorA soluble domain-like"/>
    <property type="match status" value="1"/>
</dbReference>
<name>A0A2M8L387_9BACT</name>
<evidence type="ECO:0000256" key="2">
    <source>
        <dbReference type="ARBA" id="ARBA00009765"/>
    </source>
</evidence>
<dbReference type="SUPFAM" id="SSF144083">
    <property type="entry name" value="Magnesium transport protein CorA, transmembrane region"/>
    <property type="match status" value="1"/>
</dbReference>
<dbReference type="InterPro" id="IPR047199">
    <property type="entry name" value="CorA-like"/>
</dbReference>
<dbReference type="InterPro" id="IPR045861">
    <property type="entry name" value="CorA_cytoplasmic_dom"/>
</dbReference>
<dbReference type="Proteomes" id="UP000231474">
    <property type="component" value="Unassembled WGS sequence"/>
</dbReference>
<dbReference type="InterPro" id="IPR002523">
    <property type="entry name" value="MgTranspt_CorA/ZnTranspt_ZntB"/>
</dbReference>
<dbReference type="GO" id="GO:0046873">
    <property type="term" value="F:metal ion transmembrane transporter activity"/>
    <property type="evidence" value="ECO:0007669"/>
    <property type="project" value="InterPro"/>
</dbReference>
<evidence type="ECO:0000313" key="7">
    <source>
        <dbReference type="EMBL" id="PJE67379.1"/>
    </source>
</evidence>
<feature type="transmembrane region" description="Helical" evidence="6">
    <location>
        <begin position="284"/>
        <end position="305"/>
    </location>
</feature>